<organism evidence="2 3">
    <name type="scientific">Trichoderma longibrachiatum ATCC 18648</name>
    <dbReference type="NCBI Taxonomy" id="983965"/>
    <lineage>
        <taxon>Eukaryota</taxon>
        <taxon>Fungi</taxon>
        <taxon>Dikarya</taxon>
        <taxon>Ascomycota</taxon>
        <taxon>Pezizomycotina</taxon>
        <taxon>Sordariomycetes</taxon>
        <taxon>Hypocreomycetidae</taxon>
        <taxon>Hypocreales</taxon>
        <taxon>Hypocreaceae</taxon>
        <taxon>Trichoderma</taxon>
    </lineage>
</organism>
<protein>
    <submittedName>
        <fullName evidence="2">Uncharacterized protein</fullName>
    </submittedName>
</protein>
<reference evidence="2 3" key="1">
    <citation type="submission" date="2016-07" db="EMBL/GenBank/DDBJ databases">
        <title>Multiple horizontal gene transfer events from other fungi enriched the ability of initially mycotrophic Trichoderma (Ascomycota) to feed on dead plant biomass.</title>
        <authorList>
            <consortium name="DOE Joint Genome Institute"/>
            <person name="Aerts A."/>
            <person name="Atanasova L."/>
            <person name="Chenthamara K."/>
            <person name="Zhang J."/>
            <person name="Grujic M."/>
            <person name="Henrissat B."/>
            <person name="Kuo A."/>
            <person name="Salamov A."/>
            <person name="Lipzen A."/>
            <person name="Labutti K."/>
            <person name="Barry K."/>
            <person name="Miao Y."/>
            <person name="Rahimi M.J."/>
            <person name="Shen Q."/>
            <person name="Grigoriev I.V."/>
            <person name="Kubicek C.P."/>
            <person name="Druzhinina I.S."/>
        </authorList>
    </citation>
    <scope>NUCLEOTIDE SEQUENCE [LARGE SCALE GENOMIC DNA]</scope>
    <source>
        <strain evidence="2 3">ATCC 18648</strain>
    </source>
</reference>
<name>A0A2T4CHM4_TRILO</name>
<sequence>MHGVCLFTSLWHFLYIWVGVFVYTSGFHGGRVYTILGSWRAGPWNTCHTLAEAASRTEAFYADYDTRVLHALMLIFGPLFIFDTPHAACFLLRVLAFGLASLELGSLLFFPSSKMEEMDEYGRIAADLICGLSLVPSLWDIYRGAKWTRWSESLYWRSPTELFCAASDGLICCHARRTNSCLSAACGKLLYPRLTTKPYGCPGLGWLTPFASLFFGDGISSCTYTFSPFLVSFGNQENHNYEALLESAWLFNTTRRGTFNLPWCPKAALQARSATILHFSCYGIFSYFSISFYSLHSLARCYTSGEGTGWLYRFGNGIRTDREVLAVGWYGRGKKLYTTRKATTKKRGSG</sequence>
<dbReference type="AlphaFoldDB" id="A0A2T4CHM4"/>
<proteinExistence type="predicted"/>
<keyword evidence="1" id="KW-0472">Membrane</keyword>
<feature type="transmembrane region" description="Helical" evidence="1">
    <location>
        <begin position="12"/>
        <end position="30"/>
    </location>
</feature>
<evidence type="ECO:0000313" key="3">
    <source>
        <dbReference type="Proteomes" id="UP000240760"/>
    </source>
</evidence>
<gene>
    <name evidence="2" type="ORF">M440DRAFT_75918</name>
</gene>
<accession>A0A2T4CHM4</accession>
<dbReference type="Proteomes" id="UP000240760">
    <property type="component" value="Unassembled WGS sequence"/>
</dbReference>
<keyword evidence="1" id="KW-0812">Transmembrane</keyword>
<keyword evidence="3" id="KW-1185">Reference proteome</keyword>
<evidence type="ECO:0000256" key="1">
    <source>
        <dbReference type="SAM" id="Phobius"/>
    </source>
</evidence>
<feature type="transmembrane region" description="Helical" evidence="1">
    <location>
        <begin position="90"/>
        <end position="110"/>
    </location>
</feature>
<dbReference type="EMBL" id="KZ679126">
    <property type="protein sequence ID" value="PTB81075.1"/>
    <property type="molecule type" value="Genomic_DNA"/>
</dbReference>
<keyword evidence="1" id="KW-1133">Transmembrane helix</keyword>
<evidence type="ECO:0000313" key="2">
    <source>
        <dbReference type="EMBL" id="PTB81075.1"/>
    </source>
</evidence>